<evidence type="ECO:0000313" key="3">
    <source>
        <dbReference type="Proteomes" id="UP000315439"/>
    </source>
</evidence>
<protein>
    <submittedName>
        <fullName evidence="2">Capsule assembly Wzi family protein</fullName>
    </submittedName>
</protein>
<dbReference type="Proteomes" id="UP000315439">
    <property type="component" value="Unassembled WGS sequence"/>
</dbReference>
<dbReference type="AlphaFoldDB" id="A0A545TSN2"/>
<proteinExistence type="predicted"/>
<dbReference type="Pfam" id="PF14052">
    <property type="entry name" value="Caps_assemb_Wzi"/>
    <property type="match status" value="1"/>
</dbReference>
<feature type="chain" id="PRO_5021840126" evidence="1">
    <location>
        <begin position="24"/>
        <end position="486"/>
    </location>
</feature>
<dbReference type="EMBL" id="VIKS01000018">
    <property type="protein sequence ID" value="TQV80234.1"/>
    <property type="molecule type" value="Genomic_DNA"/>
</dbReference>
<dbReference type="InterPro" id="IPR038636">
    <property type="entry name" value="Wzi_sf"/>
</dbReference>
<dbReference type="RefSeq" id="WP_142935328.1">
    <property type="nucleotide sequence ID" value="NZ_ML660174.1"/>
</dbReference>
<keyword evidence="3" id="KW-1185">Reference proteome</keyword>
<gene>
    <name evidence="2" type="ORF">FLL46_26305</name>
</gene>
<dbReference type="InterPro" id="IPR026950">
    <property type="entry name" value="Caps_assemb_Wzi"/>
</dbReference>
<keyword evidence="1" id="KW-0732">Signal</keyword>
<evidence type="ECO:0000256" key="1">
    <source>
        <dbReference type="SAM" id="SignalP"/>
    </source>
</evidence>
<reference evidence="2 3" key="1">
    <citation type="submission" date="2019-07" db="EMBL/GenBank/DDBJ databases">
        <title>Draft genome for Aliikangiella sp. M105.</title>
        <authorList>
            <person name="Wang G."/>
        </authorList>
    </citation>
    <scope>NUCLEOTIDE SEQUENCE [LARGE SCALE GENOMIC DNA]</scope>
    <source>
        <strain evidence="2 3">M105</strain>
    </source>
</reference>
<name>A0A545TSN2_9GAMM</name>
<dbReference type="Gene3D" id="2.40.160.130">
    <property type="entry name" value="Capsule assembly protein Wzi"/>
    <property type="match status" value="1"/>
</dbReference>
<accession>A0A545TSN2</accession>
<evidence type="ECO:0000313" key="2">
    <source>
        <dbReference type="EMBL" id="TQV80234.1"/>
    </source>
</evidence>
<organism evidence="2 3">
    <name type="scientific">Aliikangiella coralliicola</name>
    <dbReference type="NCBI Taxonomy" id="2592383"/>
    <lineage>
        <taxon>Bacteria</taxon>
        <taxon>Pseudomonadati</taxon>
        <taxon>Pseudomonadota</taxon>
        <taxon>Gammaproteobacteria</taxon>
        <taxon>Oceanospirillales</taxon>
        <taxon>Pleioneaceae</taxon>
        <taxon>Aliikangiella</taxon>
    </lineage>
</organism>
<comment type="caution">
    <text evidence="2">The sequence shown here is derived from an EMBL/GenBank/DDBJ whole genome shotgun (WGS) entry which is preliminary data.</text>
</comment>
<sequence length="486" mass="55823">MSFYNKKLLGVLLGTVLSLPVNALSNNHYLPLKTDPLFELELEKLATVAKMPTLAKPYSLATVQVYLDKINDSHPELYRRIKRYLQRYKKDFNVTQASIEASYSTYEKKTLPNARGRTAESNISGHFATHWSFADNWNLSLGGTVKDESDDFVPHNTYLSYIHDYFQIDLGYKELWLSPLQESAMLLSTQAEPIARFSISSPRPLTDWKIRYDISFGKLEKMEGIRFGEERFPGRPGFLTMHFSGQLVDWWTIGVSRTMQFGGGERKVTLSSLWEAIIDPVNSDNCGGASDLQDCTQEIGNQQASISSKFDLDWGTPVSLYFELAGEDTNDFKPYKLGNKAYNLGLFFPYLTSKSSLLAEIQYVENGWYTHHIYQEGYRNDQNTIGHWWGDEKAPDDAIGAQIISFKYNYELSDEHKLELSYKSIYNDPDAGGEGPFNNYNYERGHELNLRLDEVNKDGIWHYDLYVGNDVFGEDFSRLAVTYRWR</sequence>
<feature type="signal peptide" evidence="1">
    <location>
        <begin position="1"/>
        <end position="23"/>
    </location>
</feature>
<dbReference type="OrthoDB" id="6376030at2"/>